<dbReference type="SUPFAM" id="SSF50891">
    <property type="entry name" value="Cyclophilin-like"/>
    <property type="match status" value="1"/>
</dbReference>
<dbReference type="InterPro" id="IPR029000">
    <property type="entry name" value="Cyclophilin-like_dom_sf"/>
</dbReference>
<organism evidence="5 6">
    <name type="scientific">Spongiibacter pelagi</name>
    <dbReference type="NCBI Taxonomy" id="2760804"/>
    <lineage>
        <taxon>Bacteria</taxon>
        <taxon>Pseudomonadati</taxon>
        <taxon>Pseudomonadota</taxon>
        <taxon>Gammaproteobacteria</taxon>
        <taxon>Cellvibrionales</taxon>
        <taxon>Spongiibacteraceae</taxon>
        <taxon>Spongiibacter</taxon>
    </lineage>
</organism>
<evidence type="ECO:0000259" key="4">
    <source>
        <dbReference type="SMART" id="SM00796"/>
    </source>
</evidence>
<evidence type="ECO:0000256" key="1">
    <source>
        <dbReference type="ARBA" id="ARBA00022741"/>
    </source>
</evidence>
<keyword evidence="6" id="KW-1185">Reference proteome</keyword>
<dbReference type="GO" id="GO:0005524">
    <property type="term" value="F:ATP binding"/>
    <property type="evidence" value="ECO:0007669"/>
    <property type="project" value="UniProtKB-KW"/>
</dbReference>
<sequence>MLGIEKVSVEVLSEQTGIIYFGNAISSEISNQVLKADQVLSTLFGEALIDTIPAYCSLHFTLNPLRLNILSACALLREKLPELLAQQDSKSDSQLSRTHIIPVFYHPDVGPDLNDVSVQAGLSIEQIIALHTANVYRVYAIGFAPGFCFLGSLDPQLQLPRRDTPRTKVPAGSVAIAAEQTAVYPCETPGGWHLLGRTAVDMLARCQDQNDGIRVGDTIQFSAITRNEFLKQGGDDCPLV</sequence>
<feature type="domain" description="Carboxyltransferase" evidence="4">
    <location>
        <begin position="7"/>
        <end position="224"/>
    </location>
</feature>
<protein>
    <submittedName>
        <fullName evidence="5">5-oxoprolinase subunit PxpB</fullName>
        <ecNumber evidence="5">3.5.2.9</ecNumber>
    </submittedName>
</protein>
<dbReference type="PANTHER" id="PTHR34698:SF2">
    <property type="entry name" value="5-OXOPROLINASE SUBUNIT B"/>
    <property type="match status" value="1"/>
</dbReference>
<proteinExistence type="predicted"/>
<dbReference type="AlphaFoldDB" id="A0A927C5A7"/>
<dbReference type="RefSeq" id="WP_190766081.1">
    <property type="nucleotide sequence ID" value="NZ_JACXLD010000007.1"/>
</dbReference>
<dbReference type="EMBL" id="JACXLD010000007">
    <property type="protein sequence ID" value="MBD2859841.1"/>
    <property type="molecule type" value="Genomic_DNA"/>
</dbReference>
<evidence type="ECO:0000313" key="5">
    <source>
        <dbReference type="EMBL" id="MBD2859841.1"/>
    </source>
</evidence>
<accession>A0A927C5A7</accession>
<dbReference type="Proteomes" id="UP000610558">
    <property type="component" value="Unassembled WGS sequence"/>
</dbReference>
<dbReference type="Gene3D" id="2.40.100.10">
    <property type="entry name" value="Cyclophilin-like"/>
    <property type="match status" value="1"/>
</dbReference>
<dbReference type="NCBIfam" id="TIGR00370">
    <property type="entry name" value="5-oxoprolinase subunit PxpB"/>
    <property type="match status" value="1"/>
</dbReference>
<dbReference type="GO" id="GO:0017168">
    <property type="term" value="F:5-oxoprolinase (ATP-hydrolyzing) activity"/>
    <property type="evidence" value="ECO:0007669"/>
    <property type="project" value="UniProtKB-EC"/>
</dbReference>
<gene>
    <name evidence="5" type="primary">pxpB</name>
    <name evidence="5" type="ORF">IB286_12580</name>
</gene>
<keyword evidence="2 5" id="KW-0378">Hydrolase</keyword>
<keyword evidence="1" id="KW-0547">Nucleotide-binding</keyword>
<evidence type="ECO:0000256" key="3">
    <source>
        <dbReference type="ARBA" id="ARBA00022840"/>
    </source>
</evidence>
<evidence type="ECO:0000256" key="2">
    <source>
        <dbReference type="ARBA" id="ARBA00022801"/>
    </source>
</evidence>
<reference evidence="5" key="1">
    <citation type="submission" date="2020-09" db="EMBL/GenBank/DDBJ databases">
        <authorList>
            <person name="Yoon J.-W."/>
        </authorList>
    </citation>
    <scope>NUCLEOTIDE SEQUENCE</scope>
    <source>
        <strain evidence="5">KMU-158</strain>
    </source>
</reference>
<dbReference type="SMART" id="SM00796">
    <property type="entry name" value="AHS1"/>
    <property type="match status" value="1"/>
</dbReference>
<keyword evidence="3" id="KW-0067">ATP-binding</keyword>
<dbReference type="PANTHER" id="PTHR34698">
    <property type="entry name" value="5-OXOPROLINASE SUBUNIT B"/>
    <property type="match status" value="1"/>
</dbReference>
<dbReference type="EC" id="3.5.2.9" evidence="5"/>
<dbReference type="SUPFAM" id="SSF160467">
    <property type="entry name" value="PH0987 N-terminal domain-like"/>
    <property type="match status" value="1"/>
</dbReference>
<dbReference type="Pfam" id="PF02682">
    <property type="entry name" value="CT_C_D"/>
    <property type="match status" value="1"/>
</dbReference>
<evidence type="ECO:0000313" key="6">
    <source>
        <dbReference type="Proteomes" id="UP000610558"/>
    </source>
</evidence>
<dbReference type="InterPro" id="IPR010016">
    <property type="entry name" value="PxpB"/>
</dbReference>
<dbReference type="InterPro" id="IPR003833">
    <property type="entry name" value="CT_C_D"/>
</dbReference>
<name>A0A927C5A7_9GAMM</name>
<dbReference type="Gene3D" id="3.30.1360.40">
    <property type="match status" value="1"/>
</dbReference>
<comment type="caution">
    <text evidence="5">The sequence shown here is derived from an EMBL/GenBank/DDBJ whole genome shotgun (WGS) entry which is preliminary data.</text>
</comment>